<evidence type="ECO:0000313" key="20">
    <source>
        <dbReference type="Proteomes" id="UP001154282"/>
    </source>
</evidence>
<dbReference type="Gene3D" id="3.50.30.30">
    <property type="match status" value="3"/>
</dbReference>
<dbReference type="InterPro" id="IPR003137">
    <property type="entry name" value="PA_domain"/>
</dbReference>
<dbReference type="CDD" id="cd08022">
    <property type="entry name" value="M28_PSMA_like"/>
    <property type="match status" value="1"/>
</dbReference>
<comment type="caution">
    <text evidence="19">The sequence shown here is derived from an EMBL/GenBank/DDBJ whole genome shotgun (WGS) entry which is preliminary data.</text>
</comment>
<gene>
    <name evidence="19" type="ORF">LITE_LOCUS42886</name>
</gene>
<reference evidence="19" key="1">
    <citation type="submission" date="2022-08" db="EMBL/GenBank/DDBJ databases">
        <authorList>
            <person name="Gutierrez-Valencia J."/>
        </authorList>
    </citation>
    <scope>NUCLEOTIDE SEQUENCE</scope>
</reference>
<keyword evidence="4" id="KW-0031">Aminopeptidase</keyword>
<comment type="function">
    <text evidence="13">Aminopeptidase with broad substrate specificity. Has lower activity with substrates that have Asp or Glu in the P2' position, or Pro in the P3' position. Lacks activity with substrates that have both Pro in the P3' position and Asp or Glu in the P2' position. Lacks carboxypeptidase activity. Lacks dipeptidyl-peptidase IV type activity.</text>
</comment>
<sequence length="1744" mass="190674">MKPKESPSLPPFDNHNNHCHCRYSLLQLFLYFLNSLIHQSSQKTPSSQYHHHLNLNSMFKAAIYAFLTFTTSFTSSFFFFFPNPPKSHYHSLFLSASLSDNASISHNLYMLTRRPHVAGTEANAETADYVLTTLTSHKVNSHIVSYDVALTYPASRSLTLTPAPGHPPIAFDLSQAIYDNDPYADVADQVMPTFHGFGKSGTVSAPVTYANYGRVEDFLTLKEMGVEVNGTIVLAKYGKIYRGDIVDNSYAEGAVGTIIYTDTKDYGGGGKGLFPDGRWMPPTGVQVGSVYSEAGDPTTPGWPSSEGCERIDYEEVEKSGVVPMIPSLPVSGQDGEVIVKSIGGKVANGDWQGSEDGPVYRVGPGPGVLNLSYTATKTIAAIHNVIGVIEGAEEPDRFVLLGNHRDAWTFGAADPNSGTAALLEIGSTEWVEDNREILKSKAVAYLNVDIAVCDKDYSASATPQLDELLKEAAKQVQDPNNASRSVYDSWTGSGASPPIGRLGGGGSDYAAFVQHIGVAAVDMSFGDGYPLYHSMYDDFIWMEKFGDPMFHRHVAVASIWGYLALQLADKEILPFNYLNYAEELQVYGPAKHNDYGSKSFPAVDDAIEEAKKLNTAESWQSVQHQVWRVSRAINQVAKVLSVITRHFPCLRTATRNPISKRIPKLSSMITVTAAIYAIFLTLSTSFPIVFSTHTPKSYYHSLFLSTSLADNASVAHNLYMLTRRPHVAGTEANAETADYVLTTLTSHNINSHIVSYDVALTYPDSRSLTLTPKPGHPPVAFDLRQEIYAGDPYADVASQVMPTFHGFAKSGDVTAPVTYANYGGVEDFTTLKEMGVNVSGTIVLARYGKVFRGDIVHNAYTAGAVGTIIYSDRKDYGGGGKDAGWFPEAKWLPPTGAQMGNVYTEAGDPTTPGWPSNEGCERRDYEEVERLGIVPSIPSLPVSGADGETIMKSIGGKVADEDWQGSDDAPTYRVGPGPGVLNLNYKAKKTIATIHNVIGMIEGSEEPDRYVILGNHRDAWTFGAVDPNSGTATLLEIGSTEWVEDNRELLASRAVAYLNVDIAVSGDEYSASATPQLDELLKQAAKQVQDPDNSSQTVYDSWASASSSSPWAAVSSSSPSVKIERLGGGGSDFAAFVQHIGVASLEVTYGGAYPVYHSMYDDFVWMEKFGDPMFRRHIAVASIWGYLALQLADKEILPFNYQSYAEELQRNAKELEDQISNQITVTPLLTSIDALSKAAAKINNEIKGIEETIGWASIVKADATRVREINDRLMMAERAFLDREGLSGRPWYKHMIYAPAKHNVYGTKYFPGIDDAIEQARRLNTEESWKVVQHEVWRVSRAINQVTKVLSEANTETADYVKSILISNKIKSHTVSNDVALTYPASRSLILTPETGHPPIIFNLSQEIYKSAANKVMPTFHGYGKSGTVEAPVTYANYGRLKDFATLKEMGIKVSGRLATLQHLDGRVLKVVRIAYEEAEKTRVLPSKPSLPISGAYGETIIKSIDGKVARKQRWSNPIASPTYRVGPGPGVVNLSNNATKDYSKIHTVIGIIEGLEEPDRFVLLGNHRDAWIFGAAAPNSGTAALLEVVLVPIDCHIKVLCRNNIRKMLDMSEISTLNTGCSKAGKVAHSPTVVQIGSTEWVEDNREVLKSKAVAYLNVDIAIGRLGVGGSDYTAFVQHIGVPSVDVSYTVGDYPVYHSMYDDFTWMEKFGNPMFHRHVADDGIENAMTQDTAESWQSVQHEA</sequence>
<evidence type="ECO:0000313" key="19">
    <source>
        <dbReference type="EMBL" id="CAI0543605.1"/>
    </source>
</evidence>
<evidence type="ECO:0000259" key="18">
    <source>
        <dbReference type="Pfam" id="PF04253"/>
    </source>
</evidence>
<evidence type="ECO:0000256" key="2">
    <source>
        <dbReference type="ARBA" id="ARBA00004221"/>
    </source>
</evidence>
<keyword evidence="10" id="KW-0482">Metalloprotease</keyword>
<keyword evidence="11" id="KW-1015">Disulfide bond</keyword>
<feature type="domain" description="Transferrin receptor-like dimerisation" evidence="18">
    <location>
        <begin position="1224"/>
        <end position="1350"/>
    </location>
</feature>
<evidence type="ECO:0000256" key="4">
    <source>
        <dbReference type="ARBA" id="ARBA00022438"/>
    </source>
</evidence>
<dbReference type="Gene3D" id="1.20.930.40">
    <property type="entry name" value="Transferrin receptor-like, dimerisation domain"/>
    <property type="match status" value="2"/>
</dbReference>
<organism evidence="19 20">
    <name type="scientific">Linum tenue</name>
    <dbReference type="NCBI Taxonomy" id="586396"/>
    <lineage>
        <taxon>Eukaryota</taxon>
        <taxon>Viridiplantae</taxon>
        <taxon>Streptophyta</taxon>
        <taxon>Embryophyta</taxon>
        <taxon>Tracheophyta</taxon>
        <taxon>Spermatophyta</taxon>
        <taxon>Magnoliopsida</taxon>
        <taxon>eudicotyledons</taxon>
        <taxon>Gunneridae</taxon>
        <taxon>Pentapetalae</taxon>
        <taxon>rosids</taxon>
        <taxon>fabids</taxon>
        <taxon>Malpighiales</taxon>
        <taxon>Linaceae</taxon>
        <taxon>Linum</taxon>
    </lineage>
</organism>
<evidence type="ECO:0000256" key="16">
    <source>
        <dbReference type="SAM" id="Coils"/>
    </source>
</evidence>
<feature type="coiled-coil region" evidence="16">
    <location>
        <begin position="1205"/>
        <end position="1252"/>
    </location>
</feature>
<keyword evidence="20" id="KW-1185">Reference proteome</keyword>
<comment type="cofactor">
    <cofactor evidence="1">
        <name>Zn(2+)</name>
        <dbReference type="ChEBI" id="CHEBI:29105"/>
    </cofactor>
</comment>
<dbReference type="SUPFAM" id="SSF52025">
    <property type="entry name" value="PA domain"/>
    <property type="match status" value="3"/>
</dbReference>
<dbReference type="GO" id="GO:0004180">
    <property type="term" value="F:carboxypeptidase activity"/>
    <property type="evidence" value="ECO:0007669"/>
    <property type="project" value="TreeGrafter"/>
</dbReference>
<name>A0AAV0QF82_9ROSI</name>
<dbReference type="InterPro" id="IPR046450">
    <property type="entry name" value="PA_dom_sf"/>
</dbReference>
<feature type="domain" description="PA" evidence="17">
    <location>
        <begin position="203"/>
        <end position="287"/>
    </location>
</feature>
<evidence type="ECO:0000256" key="8">
    <source>
        <dbReference type="ARBA" id="ARBA00022833"/>
    </source>
</evidence>
<evidence type="ECO:0000256" key="3">
    <source>
        <dbReference type="ARBA" id="ARBA00005634"/>
    </source>
</evidence>
<dbReference type="SUPFAM" id="SSF47672">
    <property type="entry name" value="Transferrin receptor-like dimerisation domain"/>
    <property type="match status" value="2"/>
</dbReference>
<keyword evidence="8" id="KW-0862">Zinc</keyword>
<evidence type="ECO:0000256" key="5">
    <source>
        <dbReference type="ARBA" id="ARBA00022670"/>
    </source>
</evidence>
<dbReference type="PANTHER" id="PTHR10404">
    <property type="entry name" value="N-ACETYLATED-ALPHA-LINKED ACIDIC DIPEPTIDASE"/>
    <property type="match status" value="1"/>
</dbReference>
<dbReference type="SUPFAM" id="SSF53187">
    <property type="entry name" value="Zn-dependent exopeptidases"/>
    <property type="match status" value="3"/>
</dbReference>
<keyword evidence="6" id="KW-0479">Metal-binding</keyword>
<dbReference type="Pfam" id="PF02225">
    <property type="entry name" value="PA"/>
    <property type="match status" value="2"/>
</dbReference>
<feature type="domain" description="PA" evidence="17">
    <location>
        <begin position="813"/>
        <end position="897"/>
    </location>
</feature>
<keyword evidence="7" id="KW-0378">Hydrolase</keyword>
<dbReference type="CDD" id="cd02121">
    <property type="entry name" value="PA_GCPII_like"/>
    <property type="match status" value="2"/>
</dbReference>
<dbReference type="Gene3D" id="3.40.630.10">
    <property type="entry name" value="Zn peptidases"/>
    <property type="match status" value="5"/>
</dbReference>
<evidence type="ECO:0000256" key="14">
    <source>
        <dbReference type="ARBA" id="ARBA00068168"/>
    </source>
</evidence>
<dbReference type="InterPro" id="IPR036757">
    <property type="entry name" value="TFR-like_dimer_dom_sf"/>
</dbReference>
<dbReference type="FunFam" id="3.50.30.30:FF:000008">
    <property type="entry name" value="Glutamate carboxypeptidase 2"/>
    <property type="match status" value="2"/>
</dbReference>
<evidence type="ECO:0000256" key="10">
    <source>
        <dbReference type="ARBA" id="ARBA00023049"/>
    </source>
</evidence>
<protein>
    <recommendedName>
        <fullName evidence="14">Aminopeptidase NAALADL1</fullName>
    </recommendedName>
    <alternativeName>
        <fullName evidence="15">N-acetylated-alpha-linked acidic dipeptidase-like protein</fullName>
    </alternativeName>
</protein>
<accession>A0AAV0QF82</accession>
<dbReference type="InterPro" id="IPR039373">
    <property type="entry name" value="Peptidase_M28B"/>
</dbReference>
<evidence type="ECO:0000256" key="7">
    <source>
        <dbReference type="ARBA" id="ARBA00022801"/>
    </source>
</evidence>
<comment type="similarity">
    <text evidence="3">Belongs to the peptidase M28 family. M28B subfamily.</text>
</comment>
<dbReference type="PANTHER" id="PTHR10404:SF46">
    <property type="entry name" value="VACUOLAR PROTEIN SORTING-ASSOCIATED PROTEIN 70"/>
    <property type="match status" value="1"/>
</dbReference>
<dbReference type="GO" id="GO:0004177">
    <property type="term" value="F:aminopeptidase activity"/>
    <property type="evidence" value="ECO:0007669"/>
    <property type="project" value="UniProtKB-KW"/>
</dbReference>
<evidence type="ECO:0000256" key="11">
    <source>
        <dbReference type="ARBA" id="ARBA00023157"/>
    </source>
</evidence>
<evidence type="ECO:0000256" key="1">
    <source>
        <dbReference type="ARBA" id="ARBA00001947"/>
    </source>
</evidence>
<dbReference type="Pfam" id="PF04253">
    <property type="entry name" value="TFR_dimer"/>
    <property type="match status" value="2"/>
</dbReference>
<feature type="domain" description="Transferrin receptor-like dimerisation" evidence="18">
    <location>
        <begin position="586"/>
        <end position="640"/>
    </location>
</feature>
<dbReference type="GO" id="GO:0006508">
    <property type="term" value="P:proteolysis"/>
    <property type="evidence" value="ECO:0007669"/>
    <property type="project" value="UniProtKB-KW"/>
</dbReference>
<keyword evidence="5" id="KW-0645">Protease</keyword>
<comment type="subcellular location">
    <subcellularLocation>
        <location evidence="2">Apical cell membrane</location>
    </subcellularLocation>
</comment>
<keyword evidence="12" id="KW-0325">Glycoprotein</keyword>
<dbReference type="GO" id="GO:0008237">
    <property type="term" value="F:metallopeptidase activity"/>
    <property type="evidence" value="ECO:0007669"/>
    <property type="project" value="UniProtKB-KW"/>
</dbReference>
<dbReference type="InterPro" id="IPR007365">
    <property type="entry name" value="TFR-like_dimer_dom"/>
</dbReference>
<proteinExistence type="inferred from homology"/>
<evidence type="ECO:0000256" key="13">
    <source>
        <dbReference type="ARBA" id="ARBA00059290"/>
    </source>
</evidence>
<dbReference type="GO" id="GO:0016324">
    <property type="term" value="C:apical plasma membrane"/>
    <property type="evidence" value="ECO:0007669"/>
    <property type="project" value="UniProtKB-SubCell"/>
</dbReference>
<dbReference type="FunFam" id="3.40.630.10:FF:000101">
    <property type="entry name" value="N-acetylated alpha-linked acidic dipeptidase like 1"/>
    <property type="match status" value="1"/>
</dbReference>
<evidence type="ECO:0000256" key="6">
    <source>
        <dbReference type="ARBA" id="ARBA00022723"/>
    </source>
</evidence>
<keyword evidence="9" id="KW-0106">Calcium</keyword>
<evidence type="ECO:0000256" key="12">
    <source>
        <dbReference type="ARBA" id="ARBA00023180"/>
    </source>
</evidence>
<evidence type="ECO:0000256" key="15">
    <source>
        <dbReference type="ARBA" id="ARBA00081462"/>
    </source>
</evidence>
<dbReference type="FunFam" id="1.20.930.40:FF:000001">
    <property type="entry name" value="N-acetylated-alpha-linked acidic dipeptidase 2"/>
    <property type="match status" value="1"/>
</dbReference>
<dbReference type="GO" id="GO:0046872">
    <property type="term" value="F:metal ion binding"/>
    <property type="evidence" value="ECO:0007669"/>
    <property type="project" value="UniProtKB-KW"/>
</dbReference>
<keyword evidence="16" id="KW-0175">Coiled coil</keyword>
<evidence type="ECO:0000256" key="9">
    <source>
        <dbReference type="ARBA" id="ARBA00022837"/>
    </source>
</evidence>
<dbReference type="EMBL" id="CAMGYJ010000009">
    <property type="protein sequence ID" value="CAI0543605.1"/>
    <property type="molecule type" value="Genomic_DNA"/>
</dbReference>
<evidence type="ECO:0000259" key="17">
    <source>
        <dbReference type="Pfam" id="PF02225"/>
    </source>
</evidence>
<dbReference type="Proteomes" id="UP001154282">
    <property type="component" value="Unassembled WGS sequence"/>
</dbReference>